<dbReference type="Pfam" id="PF14135">
    <property type="entry name" value="DUF4302"/>
    <property type="match status" value="1"/>
</dbReference>
<evidence type="ECO:0000313" key="2">
    <source>
        <dbReference type="Proteomes" id="UP001403385"/>
    </source>
</evidence>
<dbReference type="InterPro" id="IPR025396">
    <property type="entry name" value="DUF4302"/>
</dbReference>
<dbReference type="Proteomes" id="UP001403385">
    <property type="component" value="Unassembled WGS sequence"/>
</dbReference>
<gene>
    <name evidence="1" type="ORF">AAG747_20685</name>
</gene>
<dbReference type="RefSeq" id="WP_346823129.1">
    <property type="nucleotide sequence ID" value="NZ_JBDKWZ010000013.1"/>
</dbReference>
<organism evidence="1 2">
    <name type="scientific">Rapidithrix thailandica</name>
    <dbReference type="NCBI Taxonomy" id="413964"/>
    <lineage>
        <taxon>Bacteria</taxon>
        <taxon>Pseudomonadati</taxon>
        <taxon>Bacteroidota</taxon>
        <taxon>Cytophagia</taxon>
        <taxon>Cytophagales</taxon>
        <taxon>Flammeovirgaceae</taxon>
        <taxon>Rapidithrix</taxon>
    </lineage>
</organism>
<sequence length="444" mass="49324">MKQILNHIALGITGLWLFTACENNYEPDFSQEADQRLNVQLTEYQTLLEGAPHGWKAMVKTGTNTGLFYYFDFKEGNEVAMLSDFNNGTATDIQESIWQLKGLQRPTLSFPVYSYVHLPADPKGSVNGGTNGKGLVSDHEFAITRVEGDTVFMEGLLRGSESFMIKATEQEKQAYQNGRIKQMMAHTLTYNEAYPYPYLEQGETSLPLAINEVAKVFSLIITGEEGKLNILSVPFSYSATGIFLWEEVKLNGTSFREIIWDADAEEYYVMAGGTRINFAYSPSPVIVDANPPLYQSIGREYTSVTVDPARLNGLPDAFLDIYNQSAAGLSTVGGLGIIMDYFTLTFDQSDVVTFTIRMHVPSGTVYYSNYKYVKSVDEQGKMTFTLKSMDSNANFIASGVKPLLDYIGGNMFGMQLVAYPRAGSFLAGMYPEGNADTYFFGILE</sequence>
<evidence type="ECO:0000313" key="1">
    <source>
        <dbReference type="EMBL" id="MEN7550347.1"/>
    </source>
</evidence>
<dbReference type="PROSITE" id="PS51257">
    <property type="entry name" value="PROKAR_LIPOPROTEIN"/>
    <property type="match status" value="1"/>
</dbReference>
<dbReference type="AlphaFoldDB" id="A0AAW9RZM5"/>
<dbReference type="EMBL" id="JBDKWZ010000013">
    <property type="protein sequence ID" value="MEN7550347.1"/>
    <property type="molecule type" value="Genomic_DNA"/>
</dbReference>
<accession>A0AAW9RZM5</accession>
<name>A0AAW9RZM5_9BACT</name>
<reference evidence="1 2" key="1">
    <citation type="submission" date="2024-04" db="EMBL/GenBank/DDBJ databases">
        <title>Novel genus in family Flammeovirgaceae.</title>
        <authorList>
            <person name="Nguyen T.H."/>
            <person name="Vuong T.Q."/>
            <person name="Le H."/>
            <person name="Kim S.-G."/>
        </authorList>
    </citation>
    <scope>NUCLEOTIDE SEQUENCE [LARGE SCALE GENOMIC DNA]</scope>
    <source>
        <strain evidence="1 2">JCM 23209</strain>
    </source>
</reference>
<proteinExistence type="predicted"/>
<protein>
    <submittedName>
        <fullName evidence="1">DUF4302 domain-containing protein</fullName>
    </submittedName>
</protein>
<keyword evidence="2" id="KW-1185">Reference proteome</keyword>
<comment type="caution">
    <text evidence="1">The sequence shown here is derived from an EMBL/GenBank/DDBJ whole genome shotgun (WGS) entry which is preliminary data.</text>
</comment>